<proteinExistence type="predicted"/>
<dbReference type="EMBL" id="MFUQ01000011">
    <property type="protein sequence ID" value="OGI83816.1"/>
    <property type="molecule type" value="Genomic_DNA"/>
</dbReference>
<accession>A0A1F6WPP3</accession>
<comment type="caution">
    <text evidence="1">The sequence shown here is derived from an EMBL/GenBank/DDBJ whole genome shotgun (WGS) entry which is preliminary data.</text>
</comment>
<evidence type="ECO:0000313" key="2">
    <source>
        <dbReference type="Proteomes" id="UP000179448"/>
    </source>
</evidence>
<dbReference type="AlphaFoldDB" id="A0A1F6WPP3"/>
<evidence type="ECO:0008006" key="3">
    <source>
        <dbReference type="Google" id="ProtNLM"/>
    </source>
</evidence>
<protein>
    <recommendedName>
        <fullName evidence="3">DNA polymerase III subunit delta</fullName>
    </recommendedName>
</protein>
<dbReference type="Proteomes" id="UP000179448">
    <property type="component" value="Unassembled WGS sequence"/>
</dbReference>
<sequence length="230" mass="26371">MLEHFSDINKLNHAYYVIGNPRVNAQIFSEHFKSICDDTYIVETHIFNRLKLEDAHVVRARAHEHGKSIVIIATSFAQHEAQNSLLKAIEEPTSGVHYIFCVPTRDTFFQTIQSRCVIILQNDSDKNISSEGKINLGDFLSLSYQERLDLIKKESKDKDEDGWTHEDILTLIHQLEEYFHKTHSVGSMQDTFRVLETMRGYLVSPSASIGMIMDMIALSVPQNIMFTPKV</sequence>
<organism evidence="1 2">
    <name type="scientific">Candidatus Nomurabacteria bacterium RIFCSPLOWO2_01_FULL_36_10b</name>
    <dbReference type="NCBI Taxonomy" id="1801766"/>
    <lineage>
        <taxon>Bacteria</taxon>
        <taxon>Candidatus Nomuraibacteriota</taxon>
    </lineage>
</organism>
<dbReference type="InterPro" id="IPR027417">
    <property type="entry name" value="P-loop_NTPase"/>
</dbReference>
<dbReference type="Pfam" id="PF13177">
    <property type="entry name" value="DNA_pol3_delta2"/>
    <property type="match status" value="1"/>
</dbReference>
<dbReference type="STRING" id="1801766.A2997_01765"/>
<dbReference type="SUPFAM" id="SSF52540">
    <property type="entry name" value="P-loop containing nucleoside triphosphate hydrolases"/>
    <property type="match status" value="1"/>
</dbReference>
<name>A0A1F6WPP3_9BACT</name>
<dbReference type="Gene3D" id="3.40.50.300">
    <property type="entry name" value="P-loop containing nucleotide triphosphate hydrolases"/>
    <property type="match status" value="1"/>
</dbReference>
<evidence type="ECO:0000313" key="1">
    <source>
        <dbReference type="EMBL" id="OGI83816.1"/>
    </source>
</evidence>
<reference evidence="1 2" key="1">
    <citation type="journal article" date="2016" name="Nat. Commun.">
        <title>Thousands of microbial genomes shed light on interconnected biogeochemical processes in an aquifer system.</title>
        <authorList>
            <person name="Anantharaman K."/>
            <person name="Brown C.T."/>
            <person name="Hug L.A."/>
            <person name="Sharon I."/>
            <person name="Castelle C.J."/>
            <person name="Probst A.J."/>
            <person name="Thomas B.C."/>
            <person name="Singh A."/>
            <person name="Wilkins M.J."/>
            <person name="Karaoz U."/>
            <person name="Brodie E.L."/>
            <person name="Williams K.H."/>
            <person name="Hubbard S.S."/>
            <person name="Banfield J.F."/>
        </authorList>
    </citation>
    <scope>NUCLEOTIDE SEQUENCE [LARGE SCALE GENOMIC DNA]</scope>
</reference>
<gene>
    <name evidence="1" type="ORF">A2997_01765</name>
</gene>